<feature type="region of interest" description="Disordered" evidence="9">
    <location>
        <begin position="1"/>
        <end position="22"/>
    </location>
</feature>
<dbReference type="Proteomes" id="UP000256970">
    <property type="component" value="Unassembled WGS sequence"/>
</dbReference>
<evidence type="ECO:0000256" key="8">
    <source>
        <dbReference type="ARBA" id="ARBA00023002"/>
    </source>
</evidence>
<feature type="domain" description="DUS-like FMN-binding" evidence="10">
    <location>
        <begin position="32"/>
        <end position="280"/>
    </location>
</feature>
<dbReference type="GO" id="GO:0017150">
    <property type="term" value="F:tRNA dihydrouridine synthase activity"/>
    <property type="evidence" value="ECO:0007669"/>
    <property type="project" value="InterPro"/>
</dbReference>
<evidence type="ECO:0000313" key="12">
    <source>
        <dbReference type="Proteomes" id="UP000256970"/>
    </source>
</evidence>
<dbReference type="Gene3D" id="1.20.120.1460">
    <property type="match status" value="1"/>
</dbReference>
<keyword evidence="7" id="KW-0694">RNA-binding</keyword>
<dbReference type="Pfam" id="PF01207">
    <property type="entry name" value="Dus"/>
    <property type="match status" value="1"/>
</dbReference>
<dbReference type="InterPro" id="IPR018517">
    <property type="entry name" value="tRNA_hU_synthase_CS"/>
</dbReference>
<proteinExistence type="predicted"/>
<keyword evidence="3" id="KW-0285">Flavoprotein</keyword>
<dbReference type="STRING" id="3088.A0A383V9N4"/>
<dbReference type="Gene3D" id="3.20.20.70">
    <property type="entry name" value="Aldolase class I"/>
    <property type="match status" value="1"/>
</dbReference>
<dbReference type="EMBL" id="FNXT01000148">
    <property type="protein sequence ID" value="SZX61482.1"/>
    <property type="molecule type" value="Genomic_DNA"/>
</dbReference>
<feature type="compositionally biased region" description="Low complexity" evidence="9">
    <location>
        <begin position="501"/>
        <end position="524"/>
    </location>
</feature>
<dbReference type="InterPro" id="IPR013785">
    <property type="entry name" value="Aldolase_TIM"/>
</dbReference>
<evidence type="ECO:0000256" key="1">
    <source>
        <dbReference type="ARBA" id="ARBA00001917"/>
    </source>
</evidence>
<feature type="compositionally biased region" description="Low complexity" evidence="9">
    <location>
        <begin position="482"/>
        <end position="492"/>
    </location>
</feature>
<evidence type="ECO:0000256" key="7">
    <source>
        <dbReference type="ARBA" id="ARBA00022884"/>
    </source>
</evidence>
<keyword evidence="4" id="KW-0288">FMN</keyword>
<sequence>MATSSSMECDSSQPSTARGVDYGKHGRPLLSIAPMMEWTDVHYRQLARLLSKHTWLWTEMVVDKTIIHTPLLDKHLWFPPEQHPIVLQLGGSDPALLLQAAKVAATYGYDEINLNCGCPSDRVAGAGCFGAALMLQPELVADCMAAIQQGLGHNTPVSVKCRLGVDDDDSYEQLANFVRVVSERGGVSRFVIHSRKCLLRGLSPSQNRSVPPLRPGWVWALKRDFPHLSFQLNGGVLSSYAVNAAINIDGSAQHAGLGPGSIDGVMVGRAGYNDPWGVLSDADVAVFGAASNPAVSRRQVIADYCKYADGIVGRWQVKDDGYHDPNIRVLVRPILNLFHGDRGGKKWKNAVDGALNAGGLASFSDLMAKTLGQIPDEVLDAPPRSSREAALILGNGDLHPCFDALPGVLAQPGDRARADNERRRGGSSPTRKELRKEQRRQQQQHQVDAVAEAAAAAEQQRRQQELPQGSCCGCGNEAAAEAAGSAAAAATAEADREQADSVGGSSEAQAAAEQKQAVVAAVGA</sequence>
<dbReference type="CDD" id="cd02801">
    <property type="entry name" value="DUS_like_FMN"/>
    <property type="match status" value="1"/>
</dbReference>
<evidence type="ECO:0000256" key="5">
    <source>
        <dbReference type="ARBA" id="ARBA00022694"/>
    </source>
</evidence>
<evidence type="ECO:0000313" key="11">
    <source>
        <dbReference type="EMBL" id="SZX61482.1"/>
    </source>
</evidence>
<feature type="region of interest" description="Disordered" evidence="9">
    <location>
        <begin position="409"/>
        <end position="448"/>
    </location>
</feature>
<evidence type="ECO:0000256" key="4">
    <source>
        <dbReference type="ARBA" id="ARBA00022643"/>
    </source>
</evidence>
<keyword evidence="6" id="KW-0521">NADP</keyword>
<protein>
    <recommendedName>
        <fullName evidence="10">DUS-like FMN-binding domain-containing protein</fullName>
    </recommendedName>
</protein>
<dbReference type="PROSITE" id="PS01136">
    <property type="entry name" value="UPF0034"/>
    <property type="match status" value="1"/>
</dbReference>
<keyword evidence="2" id="KW-0820">tRNA-binding</keyword>
<keyword evidence="8" id="KW-0560">Oxidoreductase</keyword>
<evidence type="ECO:0000256" key="6">
    <source>
        <dbReference type="ARBA" id="ARBA00022857"/>
    </source>
</evidence>
<reference evidence="11 12" key="1">
    <citation type="submission" date="2016-10" db="EMBL/GenBank/DDBJ databases">
        <authorList>
            <person name="Cai Z."/>
        </authorList>
    </citation>
    <scope>NUCLEOTIDE SEQUENCE [LARGE SCALE GENOMIC DNA]</scope>
</reference>
<evidence type="ECO:0000256" key="9">
    <source>
        <dbReference type="SAM" id="MobiDB-lite"/>
    </source>
</evidence>
<accession>A0A383V9N4</accession>
<dbReference type="PANTHER" id="PTHR42907:SF1">
    <property type="entry name" value="FMN-LINKED OXIDOREDUCTASES SUPERFAMILY PROTEIN"/>
    <property type="match status" value="1"/>
</dbReference>
<organism evidence="11 12">
    <name type="scientific">Tetradesmus obliquus</name>
    <name type="common">Green alga</name>
    <name type="synonym">Acutodesmus obliquus</name>
    <dbReference type="NCBI Taxonomy" id="3088"/>
    <lineage>
        <taxon>Eukaryota</taxon>
        <taxon>Viridiplantae</taxon>
        <taxon>Chlorophyta</taxon>
        <taxon>core chlorophytes</taxon>
        <taxon>Chlorophyceae</taxon>
        <taxon>CS clade</taxon>
        <taxon>Sphaeropleales</taxon>
        <taxon>Scenedesmaceae</taxon>
        <taxon>Tetradesmus</taxon>
    </lineage>
</organism>
<dbReference type="SUPFAM" id="SSF51395">
    <property type="entry name" value="FMN-linked oxidoreductases"/>
    <property type="match status" value="1"/>
</dbReference>
<evidence type="ECO:0000259" key="10">
    <source>
        <dbReference type="Pfam" id="PF01207"/>
    </source>
</evidence>
<dbReference type="GO" id="GO:0050660">
    <property type="term" value="F:flavin adenine dinucleotide binding"/>
    <property type="evidence" value="ECO:0007669"/>
    <property type="project" value="InterPro"/>
</dbReference>
<dbReference type="InterPro" id="IPR004653">
    <property type="entry name" value="DusA"/>
</dbReference>
<dbReference type="GO" id="GO:0000049">
    <property type="term" value="F:tRNA binding"/>
    <property type="evidence" value="ECO:0007669"/>
    <property type="project" value="UniProtKB-KW"/>
</dbReference>
<keyword evidence="12" id="KW-1185">Reference proteome</keyword>
<dbReference type="PANTHER" id="PTHR42907">
    <property type="entry name" value="FMN-LINKED OXIDOREDUCTASES SUPERFAMILY PROTEIN"/>
    <property type="match status" value="1"/>
</dbReference>
<gene>
    <name evidence="11" type="ORF">BQ4739_LOCUS1971</name>
</gene>
<evidence type="ECO:0000256" key="3">
    <source>
        <dbReference type="ARBA" id="ARBA00022630"/>
    </source>
</evidence>
<keyword evidence="5" id="KW-0819">tRNA processing</keyword>
<dbReference type="InterPro" id="IPR035587">
    <property type="entry name" value="DUS-like_FMN-bd"/>
</dbReference>
<dbReference type="NCBIfam" id="NF008774">
    <property type="entry name" value="PRK11815.1"/>
    <property type="match status" value="1"/>
</dbReference>
<feature type="compositionally biased region" description="Polar residues" evidence="9">
    <location>
        <begin position="1"/>
        <end position="16"/>
    </location>
</feature>
<name>A0A383V9N4_TETOB</name>
<evidence type="ECO:0000256" key="2">
    <source>
        <dbReference type="ARBA" id="ARBA00022555"/>
    </source>
</evidence>
<comment type="cofactor">
    <cofactor evidence="1">
        <name>FMN</name>
        <dbReference type="ChEBI" id="CHEBI:58210"/>
    </cofactor>
</comment>
<feature type="compositionally biased region" description="Basic and acidic residues" evidence="9">
    <location>
        <begin position="414"/>
        <end position="440"/>
    </location>
</feature>
<dbReference type="AlphaFoldDB" id="A0A383V9N4"/>
<feature type="region of interest" description="Disordered" evidence="9">
    <location>
        <begin position="482"/>
        <end position="524"/>
    </location>
</feature>